<comment type="caution">
    <text evidence="7">The sequence shown here is derived from an EMBL/GenBank/DDBJ whole genome shotgun (WGS) entry which is preliminary data.</text>
</comment>
<evidence type="ECO:0000256" key="2">
    <source>
        <dbReference type="PROSITE-ProRule" id="PRU00108"/>
    </source>
</evidence>
<evidence type="ECO:0000259" key="5">
    <source>
        <dbReference type="PROSITE" id="PS50071"/>
    </source>
</evidence>
<dbReference type="Gene3D" id="1.10.10.60">
    <property type="entry name" value="Homeodomain-like"/>
    <property type="match status" value="1"/>
</dbReference>
<proteinExistence type="predicted"/>
<name>A0A814YHC9_9BILA</name>
<dbReference type="Proteomes" id="UP000681722">
    <property type="component" value="Unassembled WGS sequence"/>
</dbReference>
<dbReference type="Proteomes" id="UP000663829">
    <property type="component" value="Unassembled WGS sequence"/>
</dbReference>
<dbReference type="Pfam" id="PF00046">
    <property type="entry name" value="Homeodomain"/>
    <property type="match status" value="1"/>
</dbReference>
<dbReference type="PANTHER" id="PTHR24329">
    <property type="entry name" value="HOMEOBOX PROTEIN ARISTALESS"/>
    <property type="match status" value="1"/>
</dbReference>
<sequence length="239" mass="27514">MSDYQPYAYNFNNLNLSSITTPNGEKKLTDSGFISRTPTPPTPLIQQDENDEKEPNSNCSSDKADIYESKSFTYRKRSRIQYTAQQLQTLEATFKSTHYPEVAVVDQLAELLNVQHEKISNRRSRFKRQQKCKTTRKNAVIPLPLDHTPAYENIQNYPSPPSNPTAGCYYYHYPHYQPSWNTSMNSNLQWSSLAQIDSSTIYPDSTAATSPNVSSIWNNFSNPTWQDYYRATPLTDIQR</sequence>
<dbReference type="AlphaFoldDB" id="A0A814YHC9"/>
<evidence type="ECO:0000313" key="6">
    <source>
        <dbReference type="EMBL" id="CAF1041971.1"/>
    </source>
</evidence>
<dbReference type="SMART" id="SM00389">
    <property type="entry name" value="HOX"/>
    <property type="match status" value="1"/>
</dbReference>
<evidence type="ECO:0000256" key="4">
    <source>
        <dbReference type="SAM" id="MobiDB-lite"/>
    </source>
</evidence>
<feature type="region of interest" description="Disordered" evidence="4">
    <location>
        <begin position="25"/>
        <end position="64"/>
    </location>
</feature>
<dbReference type="Proteomes" id="UP000682733">
    <property type="component" value="Unassembled WGS sequence"/>
</dbReference>
<dbReference type="Proteomes" id="UP000677228">
    <property type="component" value="Unassembled WGS sequence"/>
</dbReference>
<dbReference type="EMBL" id="CAJNOQ010009608">
    <property type="protein sequence ID" value="CAF1229539.1"/>
    <property type="molecule type" value="Genomic_DNA"/>
</dbReference>
<dbReference type="CDD" id="cd00086">
    <property type="entry name" value="homeodomain"/>
    <property type="match status" value="1"/>
</dbReference>
<keyword evidence="2 3" id="KW-0238">DNA-binding</keyword>
<dbReference type="GO" id="GO:0000981">
    <property type="term" value="F:DNA-binding transcription factor activity, RNA polymerase II-specific"/>
    <property type="evidence" value="ECO:0007669"/>
    <property type="project" value="TreeGrafter"/>
</dbReference>
<dbReference type="InterPro" id="IPR009057">
    <property type="entry name" value="Homeodomain-like_sf"/>
</dbReference>
<gene>
    <name evidence="7" type="ORF">GPM918_LOCUS25099</name>
    <name evidence="6" type="ORF">OVA965_LOCUS16531</name>
    <name evidence="9" type="ORF">SRO942_LOCUS25105</name>
    <name evidence="8" type="ORF">TMI583_LOCUS16542</name>
</gene>
<dbReference type="GO" id="GO:0000977">
    <property type="term" value="F:RNA polymerase II transcription regulatory region sequence-specific DNA binding"/>
    <property type="evidence" value="ECO:0007669"/>
    <property type="project" value="TreeGrafter"/>
</dbReference>
<evidence type="ECO:0000313" key="8">
    <source>
        <dbReference type="EMBL" id="CAF3810127.1"/>
    </source>
</evidence>
<comment type="subcellular location">
    <subcellularLocation>
        <location evidence="1 2 3">Nucleus</location>
    </subcellularLocation>
</comment>
<dbReference type="PROSITE" id="PS50071">
    <property type="entry name" value="HOMEOBOX_2"/>
    <property type="match status" value="1"/>
</dbReference>
<feature type="DNA-binding region" description="Homeobox" evidence="2">
    <location>
        <begin position="75"/>
        <end position="134"/>
    </location>
</feature>
<dbReference type="EMBL" id="CAJNOK010007700">
    <property type="protein sequence ID" value="CAF1041971.1"/>
    <property type="molecule type" value="Genomic_DNA"/>
</dbReference>
<organism evidence="7 10">
    <name type="scientific">Didymodactylos carnosus</name>
    <dbReference type="NCBI Taxonomy" id="1234261"/>
    <lineage>
        <taxon>Eukaryota</taxon>
        <taxon>Metazoa</taxon>
        <taxon>Spiralia</taxon>
        <taxon>Gnathifera</taxon>
        <taxon>Rotifera</taxon>
        <taxon>Eurotatoria</taxon>
        <taxon>Bdelloidea</taxon>
        <taxon>Philodinida</taxon>
        <taxon>Philodinidae</taxon>
        <taxon>Didymodactylos</taxon>
    </lineage>
</organism>
<dbReference type="EMBL" id="CAJOBA010007712">
    <property type="protein sequence ID" value="CAF3810127.1"/>
    <property type="molecule type" value="Genomic_DNA"/>
</dbReference>
<dbReference type="OrthoDB" id="6159439at2759"/>
<evidence type="ECO:0000256" key="1">
    <source>
        <dbReference type="ARBA" id="ARBA00004123"/>
    </source>
</evidence>
<evidence type="ECO:0000256" key="3">
    <source>
        <dbReference type="RuleBase" id="RU000682"/>
    </source>
</evidence>
<reference evidence="7" key="1">
    <citation type="submission" date="2021-02" db="EMBL/GenBank/DDBJ databases">
        <authorList>
            <person name="Nowell W R."/>
        </authorList>
    </citation>
    <scope>NUCLEOTIDE SEQUENCE</scope>
</reference>
<dbReference type="GO" id="GO:0005634">
    <property type="term" value="C:nucleus"/>
    <property type="evidence" value="ECO:0007669"/>
    <property type="project" value="UniProtKB-SubCell"/>
</dbReference>
<dbReference type="EMBL" id="CAJOBC010009613">
    <property type="protein sequence ID" value="CAF3992240.1"/>
    <property type="molecule type" value="Genomic_DNA"/>
</dbReference>
<keyword evidence="2 3" id="KW-0371">Homeobox</keyword>
<evidence type="ECO:0000313" key="9">
    <source>
        <dbReference type="EMBL" id="CAF3992240.1"/>
    </source>
</evidence>
<feature type="domain" description="Homeobox" evidence="5">
    <location>
        <begin position="73"/>
        <end position="133"/>
    </location>
</feature>
<accession>A0A814YHC9</accession>
<dbReference type="PANTHER" id="PTHR24329:SF337">
    <property type="entry name" value="ARISTALESS RELATED HOMEOBOX"/>
    <property type="match status" value="1"/>
</dbReference>
<protein>
    <recommendedName>
        <fullName evidence="5">Homeobox domain-containing protein</fullName>
    </recommendedName>
</protein>
<keyword evidence="2 3" id="KW-0539">Nucleus</keyword>
<keyword evidence="10" id="KW-1185">Reference proteome</keyword>
<dbReference type="SUPFAM" id="SSF46689">
    <property type="entry name" value="Homeodomain-like"/>
    <property type="match status" value="1"/>
</dbReference>
<evidence type="ECO:0000313" key="7">
    <source>
        <dbReference type="EMBL" id="CAF1229539.1"/>
    </source>
</evidence>
<evidence type="ECO:0000313" key="10">
    <source>
        <dbReference type="Proteomes" id="UP000663829"/>
    </source>
</evidence>
<dbReference type="InterPro" id="IPR050649">
    <property type="entry name" value="Paired_Homeobox_TFs"/>
</dbReference>
<dbReference type="InterPro" id="IPR001356">
    <property type="entry name" value="HD"/>
</dbReference>